<dbReference type="RefSeq" id="XP_003147679.1">
    <property type="nucleotide sequence ID" value="XM_003147631.1"/>
</dbReference>
<sequence>MDMMCPPITGKVGSNQVRVIFMKLCNKFYSIIDEWNTMNASPYIQEEVFFKCEFASQDDFAIPETWLSLNLICLNNIIFPAFYQFGKDHILNGYTLSQFSTEQFHAVYWKFPTTSDLTILQNVSSSSVISLTLSSRLVEEVNLQLYMTLQIIYYLCPGLVPQTSILNSSTPWIVSHGILAC</sequence>
<evidence type="ECO:0000313" key="1">
    <source>
        <dbReference type="EMBL" id="EFO16390.1"/>
    </source>
</evidence>
<accession>A0A1S0TMA5</accession>
<dbReference type="AlphaFoldDB" id="A0A1S0TMA5"/>
<dbReference type="GeneID" id="9949578"/>
<reference evidence="1" key="1">
    <citation type="submission" date="2012-04" db="EMBL/GenBank/DDBJ databases">
        <title>The Genome Sequence of Loa loa.</title>
        <authorList>
            <consortium name="The Broad Institute Genome Sequencing Platform"/>
            <consortium name="Broad Institute Genome Sequencing Center for Infectious Disease"/>
            <person name="Nutman T.B."/>
            <person name="Fink D.L."/>
            <person name="Russ C."/>
            <person name="Young S."/>
            <person name="Zeng Q."/>
            <person name="Gargeya S."/>
            <person name="Alvarado L."/>
            <person name="Berlin A."/>
            <person name="Chapman S.B."/>
            <person name="Chen Z."/>
            <person name="Freedman E."/>
            <person name="Gellesch M."/>
            <person name="Goldberg J."/>
            <person name="Griggs A."/>
            <person name="Gujja S."/>
            <person name="Heilman E.R."/>
            <person name="Heiman D."/>
            <person name="Howarth C."/>
            <person name="Mehta T."/>
            <person name="Neiman D."/>
            <person name="Pearson M."/>
            <person name="Roberts A."/>
            <person name="Saif S."/>
            <person name="Shea T."/>
            <person name="Shenoy N."/>
            <person name="Sisk P."/>
            <person name="Stolte C."/>
            <person name="Sykes S."/>
            <person name="White J."/>
            <person name="Yandava C."/>
            <person name="Haas B."/>
            <person name="Henn M.R."/>
            <person name="Nusbaum C."/>
            <person name="Birren B."/>
        </authorList>
    </citation>
    <scope>NUCLEOTIDE SEQUENCE [LARGE SCALE GENOMIC DNA]</scope>
</reference>
<name>A0A1S0TMA5_LOALO</name>
<organism evidence="1">
    <name type="scientific">Loa loa</name>
    <name type="common">Eye worm</name>
    <name type="synonym">Filaria loa</name>
    <dbReference type="NCBI Taxonomy" id="7209"/>
    <lineage>
        <taxon>Eukaryota</taxon>
        <taxon>Metazoa</taxon>
        <taxon>Ecdysozoa</taxon>
        <taxon>Nematoda</taxon>
        <taxon>Chromadorea</taxon>
        <taxon>Rhabditida</taxon>
        <taxon>Spirurina</taxon>
        <taxon>Spiruromorpha</taxon>
        <taxon>Filarioidea</taxon>
        <taxon>Onchocercidae</taxon>
        <taxon>Loa</taxon>
    </lineage>
</organism>
<proteinExistence type="predicted"/>
<dbReference type="KEGG" id="loa:LOAG_12117"/>
<dbReference type="CTD" id="9949578"/>
<dbReference type="EMBL" id="JH712362">
    <property type="protein sequence ID" value="EFO16390.1"/>
    <property type="molecule type" value="Genomic_DNA"/>
</dbReference>
<protein>
    <submittedName>
        <fullName evidence="1">Uncharacterized protein</fullName>
    </submittedName>
</protein>
<gene>
    <name evidence="1" type="ORF">LOAG_12117</name>
</gene>
<dbReference type="InParanoid" id="A0A1S0TMA5"/>